<dbReference type="InterPro" id="IPR038492">
    <property type="entry name" value="GBBH-like_N_sf"/>
</dbReference>
<evidence type="ECO:0000256" key="7">
    <source>
        <dbReference type="ARBA" id="ARBA00023002"/>
    </source>
</evidence>
<evidence type="ECO:0000256" key="5">
    <source>
        <dbReference type="ARBA" id="ARBA00022873"/>
    </source>
</evidence>
<dbReference type="InterPro" id="IPR042098">
    <property type="entry name" value="TauD-like_sf"/>
</dbReference>
<dbReference type="Gene3D" id="3.30.2020.30">
    <property type="match status" value="1"/>
</dbReference>
<sequence length="441" mass="50516">ILTSKTQTRSVGVRVGIMLRSFLYSRTSVTKSFSCFLRGKPQSTYSVTDVKPLVSGNCLQIDWKDGHTTTFHSCWLRLCCQCDKCKQSGSGQRTINVSSLPDPIKLSCFAISENKENLLLAWELESDHQGVLNLKWLRENCYSEPARKIQSEMRRTQPHIGPAFFPKLEIPQHSQIAVTNYWSGHCPQRLASVVLHSLPEVEYSEMMETKEGLWRMLCQLSDHGVSLVKQVPIDDEETVRKVARRMGPPEETIYGMTFNVLSVPNPINIAYSDVELALHMDLMYYESPPGLQLLHCLRFDPEVEGGESIFVDAFEVAKDLRKQFPDDFNNLVRIPATFQKIHFERDYPVKLVYKRPHVVLNPDNEIVAVNWSPAFEGPLFVPEADVEPYFKAYRRFTKLLDESPIKKTVTMQPGDLICFNNRRVLHGRNSLKLKGGVRFFK</sequence>
<keyword evidence="8" id="KW-0408">Iron</keyword>
<feature type="domain" description="TauD/TfdA-like" evidence="9">
    <location>
        <begin position="201"/>
        <end position="430"/>
    </location>
</feature>
<keyword evidence="6" id="KW-0223">Dioxygenase</keyword>
<evidence type="ECO:0000259" key="10">
    <source>
        <dbReference type="Pfam" id="PF06155"/>
    </source>
</evidence>
<dbReference type="EMBL" id="CALNXI010000513">
    <property type="protein sequence ID" value="CAH3028466.1"/>
    <property type="molecule type" value="Genomic_DNA"/>
</dbReference>
<keyword evidence="5" id="KW-0124">Carnitine biosynthesis</keyword>
<comment type="caution">
    <text evidence="11">The sequence shown here is derived from an EMBL/GenBank/DDBJ whole genome shotgun (WGS) entry which is preliminary data.</text>
</comment>
<comment type="pathway">
    <text evidence="2">Amine and polyamine biosynthesis; carnitine biosynthesis.</text>
</comment>
<evidence type="ECO:0000256" key="8">
    <source>
        <dbReference type="ARBA" id="ARBA00023004"/>
    </source>
</evidence>
<dbReference type="Proteomes" id="UP001159427">
    <property type="component" value="Unassembled WGS sequence"/>
</dbReference>
<accession>A0ABN8MFI4</accession>
<dbReference type="PANTHER" id="PTHR10696">
    <property type="entry name" value="GAMMA-BUTYROBETAINE HYDROXYLASE-RELATED"/>
    <property type="match status" value="1"/>
</dbReference>
<evidence type="ECO:0000256" key="2">
    <source>
        <dbReference type="ARBA" id="ARBA00005022"/>
    </source>
</evidence>
<reference evidence="11 12" key="1">
    <citation type="submission" date="2022-05" db="EMBL/GenBank/DDBJ databases">
        <authorList>
            <consortium name="Genoscope - CEA"/>
            <person name="William W."/>
        </authorList>
    </citation>
    <scope>NUCLEOTIDE SEQUENCE [LARGE SCALE GENOMIC DNA]</scope>
</reference>
<gene>
    <name evidence="11" type="ORF">PEVE_00034167</name>
</gene>
<feature type="non-terminal residue" evidence="11">
    <location>
        <position position="441"/>
    </location>
</feature>
<dbReference type="Gene3D" id="3.60.130.10">
    <property type="entry name" value="Clavaminate synthase-like"/>
    <property type="match status" value="1"/>
</dbReference>
<keyword evidence="7" id="KW-0560">Oxidoreductase</keyword>
<keyword evidence="4" id="KW-0479">Metal-binding</keyword>
<dbReference type="Pfam" id="PF06155">
    <property type="entry name" value="GBBH-like_N"/>
    <property type="match status" value="1"/>
</dbReference>
<dbReference type="InterPro" id="IPR050411">
    <property type="entry name" value="AlphaKG_dependent_hydroxylases"/>
</dbReference>
<evidence type="ECO:0000313" key="12">
    <source>
        <dbReference type="Proteomes" id="UP001159427"/>
    </source>
</evidence>
<feature type="domain" description="Gamma-butyrobetaine hydroxylase-like N-terminal" evidence="10">
    <location>
        <begin position="56"/>
        <end position="110"/>
    </location>
</feature>
<dbReference type="InterPro" id="IPR010376">
    <property type="entry name" value="GBBH-like_N"/>
</dbReference>
<evidence type="ECO:0000256" key="3">
    <source>
        <dbReference type="ARBA" id="ARBA00008654"/>
    </source>
</evidence>
<evidence type="ECO:0000313" key="11">
    <source>
        <dbReference type="EMBL" id="CAH3028466.1"/>
    </source>
</evidence>
<comment type="similarity">
    <text evidence="3">Belongs to the gamma-BBH/TMLD family.</text>
</comment>
<dbReference type="Pfam" id="PF02668">
    <property type="entry name" value="TauD"/>
    <property type="match status" value="1"/>
</dbReference>
<protein>
    <recommendedName>
        <fullName evidence="13">Gamma-butyrobetaine dioxygenase</fullName>
    </recommendedName>
</protein>
<dbReference type="SUPFAM" id="SSF51197">
    <property type="entry name" value="Clavaminate synthase-like"/>
    <property type="match status" value="1"/>
</dbReference>
<comment type="cofactor">
    <cofactor evidence="1">
        <name>Fe(2+)</name>
        <dbReference type="ChEBI" id="CHEBI:29033"/>
    </cofactor>
</comment>
<name>A0ABN8MFI4_9CNID</name>
<keyword evidence="12" id="KW-1185">Reference proteome</keyword>
<evidence type="ECO:0000256" key="1">
    <source>
        <dbReference type="ARBA" id="ARBA00001954"/>
    </source>
</evidence>
<proteinExistence type="inferred from homology"/>
<feature type="non-terminal residue" evidence="11">
    <location>
        <position position="1"/>
    </location>
</feature>
<evidence type="ECO:0008006" key="13">
    <source>
        <dbReference type="Google" id="ProtNLM"/>
    </source>
</evidence>
<dbReference type="PANTHER" id="PTHR10696:SF25">
    <property type="entry name" value="OXIDOREDUCTASE AIM17-RELATED"/>
    <property type="match status" value="1"/>
</dbReference>
<evidence type="ECO:0000256" key="6">
    <source>
        <dbReference type="ARBA" id="ARBA00022964"/>
    </source>
</evidence>
<dbReference type="InterPro" id="IPR003819">
    <property type="entry name" value="TauD/TfdA-like"/>
</dbReference>
<organism evidence="11 12">
    <name type="scientific">Porites evermanni</name>
    <dbReference type="NCBI Taxonomy" id="104178"/>
    <lineage>
        <taxon>Eukaryota</taxon>
        <taxon>Metazoa</taxon>
        <taxon>Cnidaria</taxon>
        <taxon>Anthozoa</taxon>
        <taxon>Hexacorallia</taxon>
        <taxon>Scleractinia</taxon>
        <taxon>Fungiina</taxon>
        <taxon>Poritidae</taxon>
        <taxon>Porites</taxon>
    </lineage>
</organism>
<evidence type="ECO:0000256" key="4">
    <source>
        <dbReference type="ARBA" id="ARBA00022723"/>
    </source>
</evidence>
<evidence type="ECO:0000259" key="9">
    <source>
        <dbReference type="Pfam" id="PF02668"/>
    </source>
</evidence>